<evidence type="ECO:0000259" key="3">
    <source>
        <dbReference type="Pfam" id="PF14237"/>
    </source>
</evidence>
<keyword evidence="2" id="KW-0472">Membrane</keyword>
<evidence type="ECO:0000313" key="4">
    <source>
        <dbReference type="EMBL" id="TWT87634.1"/>
    </source>
</evidence>
<organism evidence="4 5">
    <name type="scientific">Pseudobythopirellula maris</name>
    <dbReference type="NCBI Taxonomy" id="2527991"/>
    <lineage>
        <taxon>Bacteria</taxon>
        <taxon>Pseudomonadati</taxon>
        <taxon>Planctomycetota</taxon>
        <taxon>Planctomycetia</taxon>
        <taxon>Pirellulales</taxon>
        <taxon>Lacipirellulaceae</taxon>
        <taxon>Pseudobythopirellula</taxon>
    </lineage>
</organism>
<keyword evidence="2" id="KW-0812">Transmembrane</keyword>
<feature type="transmembrane region" description="Helical" evidence="2">
    <location>
        <begin position="173"/>
        <end position="200"/>
    </location>
</feature>
<dbReference type="InterPro" id="IPR025640">
    <property type="entry name" value="GYF_2"/>
</dbReference>
<evidence type="ECO:0000313" key="5">
    <source>
        <dbReference type="Proteomes" id="UP000315440"/>
    </source>
</evidence>
<keyword evidence="5" id="KW-1185">Reference proteome</keyword>
<keyword evidence="2" id="KW-1133">Transmembrane helix</keyword>
<feature type="transmembrane region" description="Helical" evidence="2">
    <location>
        <begin position="212"/>
        <end position="237"/>
    </location>
</feature>
<protein>
    <recommendedName>
        <fullName evidence="3">GYF domain-containing protein</fullName>
    </recommendedName>
</protein>
<dbReference type="EMBL" id="SJPQ01000003">
    <property type="protein sequence ID" value="TWT87634.1"/>
    <property type="molecule type" value="Genomic_DNA"/>
</dbReference>
<feature type="domain" description="GYF" evidence="3">
    <location>
        <begin position="5"/>
        <end position="57"/>
    </location>
</feature>
<dbReference type="AlphaFoldDB" id="A0A5C5ZJQ6"/>
<gene>
    <name evidence="4" type="ORF">Mal64_31760</name>
</gene>
<sequence length="251" mass="25747">MAGEWHYRVKGKVHGPINSAQLRASVERGKITPNTPVQRSDNGAASDWAVAGLLPGLFPANVRPTEMACRWCGRWLVSGHCTTCEPDAAKPSSAASQSPGAQVDANALRFDLANAEPSEAPPVFVEPPPPPPAAAELPAEPVPSAGAPPAAAPPVHSARHSDRRNYAALKLSIALATVLGYLVAAASGVVLVALTVLAILGKTPVDVSFVGGVGVALAGMLNGVAVVAAAQLVQVVIDIESNTRRAIHRGE</sequence>
<feature type="compositionally biased region" description="Pro residues" evidence="1">
    <location>
        <begin position="124"/>
        <end position="133"/>
    </location>
</feature>
<comment type="caution">
    <text evidence="4">The sequence shown here is derived from an EMBL/GenBank/DDBJ whole genome shotgun (WGS) entry which is preliminary data.</text>
</comment>
<dbReference type="RefSeq" id="WP_146401944.1">
    <property type="nucleotide sequence ID" value="NZ_SJPQ01000003.1"/>
</dbReference>
<feature type="compositionally biased region" description="Low complexity" evidence="1">
    <location>
        <begin position="134"/>
        <end position="156"/>
    </location>
</feature>
<dbReference type="Pfam" id="PF14237">
    <property type="entry name" value="GYF_2"/>
    <property type="match status" value="1"/>
</dbReference>
<reference evidence="4 5" key="1">
    <citation type="submission" date="2019-02" db="EMBL/GenBank/DDBJ databases">
        <title>Deep-cultivation of Planctomycetes and their phenomic and genomic characterization uncovers novel biology.</title>
        <authorList>
            <person name="Wiegand S."/>
            <person name="Jogler M."/>
            <person name="Boedeker C."/>
            <person name="Pinto D."/>
            <person name="Vollmers J."/>
            <person name="Rivas-Marin E."/>
            <person name="Kohn T."/>
            <person name="Peeters S.H."/>
            <person name="Heuer A."/>
            <person name="Rast P."/>
            <person name="Oberbeckmann S."/>
            <person name="Bunk B."/>
            <person name="Jeske O."/>
            <person name="Meyerdierks A."/>
            <person name="Storesund J.E."/>
            <person name="Kallscheuer N."/>
            <person name="Luecker S."/>
            <person name="Lage O.M."/>
            <person name="Pohl T."/>
            <person name="Merkel B.J."/>
            <person name="Hornburger P."/>
            <person name="Mueller R.-W."/>
            <person name="Bruemmer F."/>
            <person name="Labrenz M."/>
            <person name="Spormann A.M."/>
            <person name="Op Den Camp H."/>
            <person name="Overmann J."/>
            <person name="Amann R."/>
            <person name="Jetten M.S.M."/>
            <person name="Mascher T."/>
            <person name="Medema M.H."/>
            <person name="Devos D.P."/>
            <person name="Kaster A.-K."/>
            <person name="Ovreas L."/>
            <person name="Rohde M."/>
            <person name="Galperin M.Y."/>
            <person name="Jogler C."/>
        </authorList>
    </citation>
    <scope>NUCLEOTIDE SEQUENCE [LARGE SCALE GENOMIC DNA]</scope>
    <source>
        <strain evidence="4 5">Mal64</strain>
    </source>
</reference>
<feature type="region of interest" description="Disordered" evidence="1">
    <location>
        <begin position="118"/>
        <end position="158"/>
    </location>
</feature>
<evidence type="ECO:0000256" key="1">
    <source>
        <dbReference type="SAM" id="MobiDB-lite"/>
    </source>
</evidence>
<evidence type="ECO:0000256" key="2">
    <source>
        <dbReference type="SAM" id="Phobius"/>
    </source>
</evidence>
<name>A0A5C5ZJQ6_9BACT</name>
<dbReference type="OrthoDB" id="292841at2"/>
<proteinExistence type="predicted"/>
<accession>A0A5C5ZJQ6</accession>
<dbReference type="Proteomes" id="UP000315440">
    <property type="component" value="Unassembled WGS sequence"/>
</dbReference>